<keyword evidence="1 4" id="KW-0489">Methyltransferase</keyword>
<dbReference type="GO" id="GO:0032259">
    <property type="term" value="P:methylation"/>
    <property type="evidence" value="ECO:0007669"/>
    <property type="project" value="UniProtKB-KW"/>
</dbReference>
<dbReference type="InterPro" id="IPR019257">
    <property type="entry name" value="MeTrfase_dom"/>
</dbReference>
<dbReference type="STRING" id="562970.Btus_1258"/>
<feature type="domain" description="Histidine-specific methyltransferase SAM-dependent" evidence="3">
    <location>
        <begin position="32"/>
        <end position="331"/>
    </location>
</feature>
<dbReference type="EMBL" id="CP002017">
    <property type="protein sequence ID" value="ADG05985.1"/>
    <property type="molecule type" value="Genomic_DNA"/>
</dbReference>
<dbReference type="NCBIfam" id="TIGR03438">
    <property type="entry name" value="egtD_ergothio"/>
    <property type="match status" value="1"/>
</dbReference>
<organism evidence="4 5">
    <name type="scientific">Kyrpidia tusciae (strain DSM 2912 / NBRC 15312 / T2)</name>
    <name type="common">Bacillus tusciae</name>
    <dbReference type="NCBI Taxonomy" id="562970"/>
    <lineage>
        <taxon>Bacteria</taxon>
        <taxon>Bacillati</taxon>
        <taxon>Bacillota</taxon>
        <taxon>Bacilli</taxon>
        <taxon>Bacillales</taxon>
        <taxon>Alicyclobacillaceae</taxon>
        <taxon>Kyrpidia</taxon>
    </lineage>
</organism>
<reference evidence="4 5" key="1">
    <citation type="journal article" date="2011" name="Stand. Genomic Sci.">
        <title>Complete genome sequence of the thermophilic, hydrogen-oxidizing Bacillus tusciae type strain (T2) and reclassification in the new genus, Kyrpidia gen. nov. as Kyrpidia tusciae comb. nov. and emendation of the family Alicyclobacillaceae da Costa and Rainey, 2010.</title>
        <authorList>
            <person name="Klenk H.P."/>
            <person name="Lapidus A."/>
            <person name="Chertkov O."/>
            <person name="Copeland A."/>
            <person name="Del Rio T.G."/>
            <person name="Nolan M."/>
            <person name="Lucas S."/>
            <person name="Chen F."/>
            <person name="Tice H."/>
            <person name="Cheng J.F."/>
            <person name="Han C."/>
            <person name="Bruce D."/>
            <person name="Goodwin L."/>
            <person name="Pitluck S."/>
            <person name="Pati A."/>
            <person name="Ivanova N."/>
            <person name="Mavromatis K."/>
            <person name="Daum C."/>
            <person name="Chen A."/>
            <person name="Palaniappan K."/>
            <person name="Chang Y.J."/>
            <person name="Land M."/>
            <person name="Hauser L."/>
            <person name="Jeffries C.D."/>
            <person name="Detter J.C."/>
            <person name="Rohde M."/>
            <person name="Abt B."/>
            <person name="Pukall R."/>
            <person name="Goker M."/>
            <person name="Bristow J."/>
            <person name="Markowitz V."/>
            <person name="Hugenholtz P."/>
            <person name="Eisen J.A."/>
        </authorList>
    </citation>
    <scope>NUCLEOTIDE SEQUENCE [LARGE SCALE GENOMIC DNA]</scope>
    <source>
        <strain evidence="4 5">DSM 2912</strain>
    </source>
</reference>
<dbReference type="InterPro" id="IPR051128">
    <property type="entry name" value="EgtD_Methyltrsf_superfamily"/>
</dbReference>
<evidence type="ECO:0000313" key="4">
    <source>
        <dbReference type="EMBL" id="ADG05985.1"/>
    </source>
</evidence>
<dbReference type="PIRSF" id="PIRSF018005">
    <property type="entry name" value="UCP018005"/>
    <property type="match status" value="1"/>
</dbReference>
<gene>
    <name evidence="4" type="ordered locus">Btus_1258</name>
</gene>
<dbReference type="eggNOG" id="COG4301">
    <property type="taxonomic scope" value="Bacteria"/>
</dbReference>
<evidence type="ECO:0000313" key="5">
    <source>
        <dbReference type="Proteomes" id="UP000002368"/>
    </source>
</evidence>
<dbReference type="InterPro" id="IPR035094">
    <property type="entry name" value="EgtD"/>
</dbReference>
<evidence type="ECO:0000259" key="3">
    <source>
        <dbReference type="Pfam" id="PF10017"/>
    </source>
</evidence>
<dbReference type="GO" id="GO:0008168">
    <property type="term" value="F:methyltransferase activity"/>
    <property type="evidence" value="ECO:0007669"/>
    <property type="project" value="UniProtKB-KW"/>
</dbReference>
<dbReference type="SUPFAM" id="SSF53335">
    <property type="entry name" value="S-adenosyl-L-methionine-dependent methyltransferases"/>
    <property type="match status" value="1"/>
</dbReference>
<dbReference type="Pfam" id="PF10017">
    <property type="entry name" value="Methyltransf_33"/>
    <property type="match status" value="1"/>
</dbReference>
<proteinExistence type="predicted"/>
<keyword evidence="2" id="KW-0808">Transferase</keyword>
<protein>
    <submittedName>
        <fullName evidence="4">Methyltransferase</fullName>
    </submittedName>
</protein>
<evidence type="ECO:0000256" key="1">
    <source>
        <dbReference type="ARBA" id="ARBA00022603"/>
    </source>
</evidence>
<name>D5WXR4_KYRT2</name>
<dbReference type="PANTHER" id="PTHR43397">
    <property type="entry name" value="ERGOTHIONEINE BIOSYNTHESIS PROTEIN 1"/>
    <property type="match status" value="1"/>
</dbReference>
<keyword evidence="5" id="KW-1185">Reference proteome</keyword>
<dbReference type="Proteomes" id="UP000002368">
    <property type="component" value="Chromosome"/>
</dbReference>
<dbReference type="HOGENOM" id="CLU_049766_1_1_9"/>
<sequence>MKTNLSEAVWRATEIPNLQVYDTHPAHTEDPAEVLRGLRQSPKTIHCKYFYDERGSRLFKEITLLDEYYLTRTEMSILREHAEEILELSGSAPCLVELGSVDGDKADILLASASEGTVYIPVDISREELWRGAAAVAEKHRHVQVKAVCADYTHFSPFWRSEENRKPVLLFYPGSSIGNYDPPEAIQLLRRFASELLRGDGLLIGVDTKKEKEVLWRAYNDARGITAAFNLNALQHINHTLGADFQIENFQHQAVYRESMDRIEMYLISRVEQRVHLAGQAIHFQAGERIHTENSYKYTVEAFQRLALEGGWEPVRVWTDPEGLFSVHYLRRL</sequence>
<dbReference type="InterPro" id="IPR029063">
    <property type="entry name" value="SAM-dependent_MTases_sf"/>
</dbReference>
<dbReference type="Gene3D" id="3.40.50.150">
    <property type="entry name" value="Vaccinia Virus protein VP39"/>
    <property type="match status" value="1"/>
</dbReference>
<dbReference type="OrthoDB" id="5289726at2"/>
<dbReference type="InterPro" id="IPR017804">
    <property type="entry name" value="MeTrfase_EgtD-like"/>
</dbReference>
<dbReference type="PANTHER" id="PTHR43397:SF1">
    <property type="entry name" value="ERGOTHIONEINE BIOSYNTHESIS PROTEIN 1"/>
    <property type="match status" value="1"/>
</dbReference>
<dbReference type="KEGG" id="bts:Btus_1258"/>
<accession>D5WXR4</accession>
<dbReference type="AlphaFoldDB" id="D5WXR4"/>
<dbReference type="RefSeq" id="WP_013075275.1">
    <property type="nucleotide sequence ID" value="NC_014098.1"/>
</dbReference>
<evidence type="ECO:0000256" key="2">
    <source>
        <dbReference type="ARBA" id="ARBA00022679"/>
    </source>
</evidence>